<reference evidence="3" key="1">
    <citation type="journal article" date="2021" name="PeerJ">
        <title>Extensive microbial diversity within the chicken gut microbiome revealed by metagenomics and culture.</title>
        <authorList>
            <person name="Gilroy R."/>
            <person name="Ravi A."/>
            <person name="Getino M."/>
            <person name="Pursley I."/>
            <person name="Horton D.L."/>
            <person name="Alikhan N.F."/>
            <person name="Baker D."/>
            <person name="Gharbi K."/>
            <person name="Hall N."/>
            <person name="Watson M."/>
            <person name="Adriaenssens E.M."/>
            <person name="Foster-Nyarko E."/>
            <person name="Jarju S."/>
            <person name="Secka A."/>
            <person name="Antonio M."/>
            <person name="Oren A."/>
            <person name="Chaudhuri R.R."/>
            <person name="La Ragione R."/>
            <person name="Hildebrand F."/>
            <person name="Pallen M.J."/>
        </authorList>
    </citation>
    <scope>NUCLEOTIDE SEQUENCE</scope>
    <source>
        <strain evidence="3">ChiHjej12B11-9195</strain>
    </source>
</reference>
<keyword evidence="2" id="KW-0812">Transmembrane</keyword>
<reference evidence="3" key="2">
    <citation type="submission" date="2021-04" db="EMBL/GenBank/DDBJ databases">
        <authorList>
            <person name="Gilroy R."/>
        </authorList>
    </citation>
    <scope>NUCLEOTIDE SEQUENCE</scope>
    <source>
        <strain evidence="3">ChiHjej12B11-9195</strain>
    </source>
</reference>
<organism evidence="3 4">
    <name type="scientific">Candidatus Rothia avicola</name>
    <dbReference type="NCBI Taxonomy" id="2840478"/>
    <lineage>
        <taxon>Bacteria</taxon>
        <taxon>Bacillati</taxon>
        <taxon>Actinomycetota</taxon>
        <taxon>Actinomycetes</taxon>
        <taxon>Micrococcales</taxon>
        <taxon>Micrococcaceae</taxon>
        <taxon>Rothia</taxon>
    </lineage>
</organism>
<evidence type="ECO:0000256" key="1">
    <source>
        <dbReference type="SAM" id="MobiDB-lite"/>
    </source>
</evidence>
<sequence>MSVQDSRQQGGPGSASLAQSSSSALEQVQEQKGPLVKLIGHRETHSSRTVAASLVALALILLVAWVATELLLSTVGLAPLLLSSETLFRAFFSAPQWLTPALAGLIGGVLALLGFILLFLACAPGTLRRHKSTTGRFAFVADDKVIASAMSAAIRRHAGLTEDQVVSRVSPRQVLVTITPVSGHRLNLPELTAYAQATLDAYALAPAPKVRVQLEKQGVVSNG</sequence>
<comment type="caution">
    <text evidence="3">The sequence shown here is derived from an EMBL/GenBank/DDBJ whole genome shotgun (WGS) entry which is preliminary data.</text>
</comment>
<feature type="transmembrane region" description="Helical" evidence="2">
    <location>
        <begin position="101"/>
        <end position="123"/>
    </location>
</feature>
<keyword evidence="2" id="KW-1133">Transmembrane helix</keyword>
<feature type="region of interest" description="Disordered" evidence="1">
    <location>
        <begin position="1"/>
        <end position="22"/>
    </location>
</feature>
<evidence type="ECO:0000313" key="4">
    <source>
        <dbReference type="Proteomes" id="UP000824134"/>
    </source>
</evidence>
<proteinExistence type="predicted"/>
<evidence type="ECO:0000313" key="3">
    <source>
        <dbReference type="EMBL" id="HIY95815.1"/>
    </source>
</evidence>
<gene>
    <name evidence="3" type="ORF">H9821_09215</name>
</gene>
<evidence type="ECO:0008006" key="5">
    <source>
        <dbReference type="Google" id="ProtNLM"/>
    </source>
</evidence>
<accession>A0A9D1ZU38</accession>
<dbReference type="EMBL" id="DXCN01000070">
    <property type="protein sequence ID" value="HIY95815.1"/>
    <property type="molecule type" value="Genomic_DNA"/>
</dbReference>
<name>A0A9D1ZU38_9MICC</name>
<dbReference type="AlphaFoldDB" id="A0A9D1ZU38"/>
<feature type="transmembrane region" description="Helical" evidence="2">
    <location>
        <begin position="50"/>
        <end position="81"/>
    </location>
</feature>
<dbReference type="Proteomes" id="UP000824134">
    <property type="component" value="Unassembled WGS sequence"/>
</dbReference>
<evidence type="ECO:0000256" key="2">
    <source>
        <dbReference type="SAM" id="Phobius"/>
    </source>
</evidence>
<keyword evidence="2" id="KW-0472">Membrane</keyword>
<protein>
    <recommendedName>
        <fullName evidence="5">DNA/RNA endonuclease G</fullName>
    </recommendedName>
</protein>